<gene>
    <name evidence="2" type="ORF">F9K24_04590</name>
</gene>
<dbReference type="Pfam" id="PF13304">
    <property type="entry name" value="AAA_21"/>
    <property type="match status" value="1"/>
</dbReference>
<dbReference type="InterPro" id="IPR003959">
    <property type="entry name" value="ATPase_AAA_core"/>
</dbReference>
<proteinExistence type="predicted"/>
<comment type="caution">
    <text evidence="2">The sequence shown here is derived from an EMBL/GenBank/DDBJ whole genome shotgun (WGS) entry which is preliminary data.</text>
</comment>
<feature type="domain" description="ATPase AAA-type core" evidence="1">
    <location>
        <begin position="27"/>
        <end position="319"/>
    </location>
</feature>
<dbReference type="GO" id="GO:0006302">
    <property type="term" value="P:double-strand break repair"/>
    <property type="evidence" value="ECO:0007669"/>
    <property type="project" value="TreeGrafter"/>
</dbReference>
<dbReference type="InterPro" id="IPR027417">
    <property type="entry name" value="P-loop_NTPase"/>
</dbReference>
<dbReference type="GO" id="GO:0016887">
    <property type="term" value="F:ATP hydrolysis activity"/>
    <property type="evidence" value="ECO:0007669"/>
    <property type="project" value="InterPro"/>
</dbReference>
<dbReference type="EMBL" id="WBUI01000003">
    <property type="protein sequence ID" value="KAB2934310.1"/>
    <property type="molecule type" value="Genomic_DNA"/>
</dbReference>
<dbReference type="PANTHER" id="PTHR32182">
    <property type="entry name" value="DNA REPLICATION AND REPAIR PROTEIN RECF"/>
    <property type="match status" value="1"/>
</dbReference>
<sequence>MKLAEVQIKGFKSFDNIEGQSIEFGDITLLLGANGSGKSNLVSFFRLVGFLMTGALQDYVGRYGVSQLLYYGPKATETITFRLKLADDSVEDVYEARLSFGLPDRLFVSGEKVTHIPRDGKVRQDYQISQDSAEAQIGTDARKISQAIANLSRGIKAFQFHDTSDTARIKDRAYIDDAAYLRSDGGNLAAFLRMLKDSEEFQEYYNRIVRHIRRVVPQFHDFVLHTLPGNNRYVRLNWVDTVRPDHLFGPDQLSDGSLRFMALATLLLQPPALMPKIVVIDEPELGLHPAAIAELAGLMKRASVDSQIIVATQSTRLIDEFSPEQLVVVERDARSGASLFKRLDARALEEWLSRYSLSELWEKNVIGGQP</sequence>
<evidence type="ECO:0000313" key="3">
    <source>
        <dbReference type="Proteomes" id="UP000460298"/>
    </source>
</evidence>
<dbReference type="GO" id="GO:0000731">
    <property type="term" value="P:DNA synthesis involved in DNA repair"/>
    <property type="evidence" value="ECO:0007669"/>
    <property type="project" value="TreeGrafter"/>
</dbReference>
<evidence type="ECO:0000259" key="1">
    <source>
        <dbReference type="Pfam" id="PF13304"/>
    </source>
</evidence>
<protein>
    <submittedName>
        <fullName evidence="2">AAA family ATPase</fullName>
    </submittedName>
</protein>
<dbReference type="Gene3D" id="3.40.50.300">
    <property type="entry name" value="P-loop containing nucleotide triphosphate hydrolases"/>
    <property type="match status" value="1"/>
</dbReference>
<accession>A0A833LY82</accession>
<dbReference type="AlphaFoldDB" id="A0A833LY82"/>
<evidence type="ECO:0000313" key="2">
    <source>
        <dbReference type="EMBL" id="KAB2934310.1"/>
    </source>
</evidence>
<dbReference type="PIRSF" id="PIRSF029347">
    <property type="entry name" value="RecF"/>
    <property type="match status" value="1"/>
</dbReference>
<dbReference type="GO" id="GO:0005524">
    <property type="term" value="F:ATP binding"/>
    <property type="evidence" value="ECO:0007669"/>
    <property type="project" value="InterPro"/>
</dbReference>
<dbReference type="CDD" id="cd00267">
    <property type="entry name" value="ABC_ATPase"/>
    <property type="match status" value="1"/>
</dbReference>
<reference evidence="2 3" key="1">
    <citation type="submission" date="2019-10" db="EMBL/GenBank/DDBJ databases">
        <title>Extracellular Electron Transfer in a Candidatus Methanoperedens spp. Enrichment Culture.</title>
        <authorList>
            <person name="Berger S."/>
            <person name="Rangel Shaw D."/>
            <person name="Berben T."/>
            <person name="In 'T Zandt M."/>
            <person name="Frank J."/>
            <person name="Reimann J."/>
            <person name="Jetten M.S.M."/>
            <person name="Welte C.U."/>
        </authorList>
    </citation>
    <scope>NUCLEOTIDE SEQUENCE [LARGE SCALE GENOMIC DNA]</scope>
    <source>
        <strain evidence="2">SB12</strain>
    </source>
</reference>
<dbReference type="SUPFAM" id="SSF52540">
    <property type="entry name" value="P-loop containing nucleoside triphosphate hydrolases"/>
    <property type="match status" value="1"/>
</dbReference>
<organism evidence="2 3">
    <name type="scientific">Leptonema illini</name>
    <dbReference type="NCBI Taxonomy" id="183"/>
    <lineage>
        <taxon>Bacteria</taxon>
        <taxon>Pseudomonadati</taxon>
        <taxon>Spirochaetota</taxon>
        <taxon>Spirochaetia</taxon>
        <taxon>Leptospirales</taxon>
        <taxon>Leptospiraceae</taxon>
        <taxon>Leptonema</taxon>
    </lineage>
</organism>
<name>A0A833LY82_9LEPT</name>
<dbReference type="Proteomes" id="UP000460298">
    <property type="component" value="Unassembled WGS sequence"/>
</dbReference>
<dbReference type="PANTHER" id="PTHR32182:SF22">
    <property type="entry name" value="ATP-DEPENDENT ENDONUCLEASE, OLD FAMILY-RELATED"/>
    <property type="match status" value="1"/>
</dbReference>
<dbReference type="InterPro" id="IPR014555">
    <property type="entry name" value="RecF-like"/>
</dbReference>